<dbReference type="STRING" id="1001994.MY1_1852"/>
<organism evidence="3 4">
    <name type="scientific">Nitrosarchaeum koreense MY1</name>
    <dbReference type="NCBI Taxonomy" id="1001994"/>
    <lineage>
        <taxon>Archaea</taxon>
        <taxon>Nitrososphaerota</taxon>
        <taxon>Nitrososphaeria</taxon>
        <taxon>Nitrosopumilales</taxon>
        <taxon>Nitrosopumilaceae</taxon>
        <taxon>Nitrosarchaeum</taxon>
    </lineage>
</organism>
<sequence>MISLNRFVIILIVGIFVSGILTISFISNSYVDANSTKKINFTKTIISSQDPGQGHENHQLSLILSPNEGTLYDGSMTFTSNEPVDVVVLHEITGNDVKGQPTWTIDGKTIYAMSLIDLKSKSDSFEFTGAALALHSSNSKEFTATVSVDGWIRGQPTEVIMQKIQVEKDPSLMLSRANVEATMPMHEGLYKGNSIFYIITDTSREEYSKKITEKQDWKVQTSTLIEKMPEEILQKIFIFNNGVRGQGIYGHQKEIFSSTPVQESKYSALNSVIEVSWKKGQNAKVLESFEDVIDAEKNGRIEFTKTGVVINSPQIIWPNGQMLVRNDTKITDDLTFSGGQITKINKDEMTVTFVAHRMWGPDGKTIYAIVTDATPSNPSEIMGIPFSPVYDNLITNSSAADLFQFQNGIKGSGSLGYQPGITSVNSDQENYSPIWRIYNVEWHNPKDAKILQTMSDIDSFKAKDLISVSLARPMNSHHIINGPLIDPFQ</sequence>
<keyword evidence="4" id="KW-1185">Reference proteome</keyword>
<evidence type="ECO:0000313" key="3">
    <source>
        <dbReference type="EMBL" id="EGP94597.1"/>
    </source>
</evidence>
<dbReference type="EMBL" id="AFPU01000001">
    <property type="protein sequence ID" value="EGP94597.1"/>
    <property type="molecule type" value="Genomic_DNA"/>
</dbReference>
<keyword evidence="1" id="KW-0472">Membrane</keyword>
<dbReference type="Pfam" id="PF24298">
    <property type="entry name" value="DUF7482"/>
    <property type="match status" value="1"/>
</dbReference>
<keyword evidence="1" id="KW-1133">Transmembrane helix</keyword>
<dbReference type="Proteomes" id="UP000004440">
    <property type="component" value="Unassembled WGS sequence"/>
</dbReference>
<evidence type="ECO:0000259" key="2">
    <source>
        <dbReference type="Pfam" id="PF24298"/>
    </source>
</evidence>
<proteinExistence type="predicted"/>
<comment type="caution">
    <text evidence="3">The sequence shown here is derived from an EMBL/GenBank/DDBJ whole genome shotgun (WGS) entry which is preliminary data.</text>
</comment>
<protein>
    <submittedName>
        <fullName evidence="3">Blue (Type 1) copper domain protein</fullName>
    </submittedName>
</protein>
<dbReference type="PATRIC" id="fig|1001994.6.peg.1823"/>
<accession>F9CUG3</accession>
<dbReference type="InterPro" id="IPR055905">
    <property type="entry name" value="DUF7482"/>
</dbReference>
<evidence type="ECO:0000256" key="1">
    <source>
        <dbReference type="SAM" id="Phobius"/>
    </source>
</evidence>
<keyword evidence="1" id="KW-0812">Transmembrane</keyword>
<name>F9CUG3_9ARCH</name>
<reference evidence="3 4" key="1">
    <citation type="journal article" date="2011" name="J. Bacteriol.">
        <title>Genome Sequence of an Ammonia-Oxidizing Soil Archaeon, "Candidatus Nitrosoarchaeum koreensis" MY1.</title>
        <authorList>
            <person name="Kim B.K."/>
            <person name="Jung M.Y."/>
            <person name="Yu D.S."/>
            <person name="Park S.J."/>
            <person name="Oh T.K."/>
            <person name="Rhee S.K."/>
            <person name="Kim J.F."/>
        </authorList>
    </citation>
    <scope>NUCLEOTIDE SEQUENCE [LARGE SCALE GENOMIC DNA]</scope>
    <source>
        <strain evidence="3 4">MY1</strain>
    </source>
</reference>
<feature type="transmembrane region" description="Helical" evidence="1">
    <location>
        <begin position="7"/>
        <end position="26"/>
    </location>
</feature>
<feature type="domain" description="DUF7482" evidence="2">
    <location>
        <begin position="192"/>
        <end position="463"/>
    </location>
</feature>
<gene>
    <name evidence="3" type="ORF">MY1_1852</name>
</gene>
<dbReference type="AlphaFoldDB" id="F9CUG3"/>
<evidence type="ECO:0000313" key="4">
    <source>
        <dbReference type="Proteomes" id="UP000004440"/>
    </source>
</evidence>